<reference evidence="2 3" key="1">
    <citation type="submission" date="2022-04" db="EMBL/GenBank/DDBJ databases">
        <title>Chromosome-level reference genomes for two strains of Caenorhabditis briggsae: an improved platform for comparative genomics.</title>
        <authorList>
            <person name="Stevens L."/>
            <person name="Andersen E."/>
        </authorList>
    </citation>
    <scope>NUCLEOTIDE SEQUENCE [LARGE SCALE GENOMIC DNA]</scope>
    <source>
        <strain evidence="2">VX34</strain>
        <tissue evidence="2">Whole-organism</tissue>
    </source>
</reference>
<proteinExistence type="predicted"/>
<dbReference type="SUPFAM" id="SSF81321">
    <property type="entry name" value="Family A G protein-coupled receptor-like"/>
    <property type="match status" value="1"/>
</dbReference>
<name>A0AAE9F310_CAEBR</name>
<dbReference type="InterPro" id="IPR019428">
    <property type="entry name" value="7TM_GPCR_serpentine_rcpt_Str"/>
</dbReference>
<gene>
    <name evidence="2" type="ORF">L5515_006619</name>
</gene>
<keyword evidence="1" id="KW-0472">Membrane</keyword>
<keyword evidence="3" id="KW-1185">Reference proteome</keyword>
<sequence length="337" mass="39153">MPTSYLLSSITLNFGIFAFFTSLTIGLIVIVLTLFGVRKIFGTYKYLMVIFTSLSVVLAFTETLFKPNLHFYNSGLVYFALSSAFGLSKKAMNMVLAAYAGIYSLTISLLAVQFIYRYWALIGLHYMIYFTGFRFIIWFVYCFVFGFSWCIGSYFLLQMDQDTKDYFQQDMRFGYNVAIEDIPAFYVLYFHPKDGSIRWNSVMYTASLSFIMTMQYGIMVYCGWNMHAKMEQTMQSFSNTLKRHHRQLFRTLVFQITCPTIFLFSPLVIIMYLPFFGIECSFPAGGVFSAISVYPIMDSIIVLVVVSEYRVVVKRMWDSLFGNKSLRNFEILKIVYN</sequence>
<keyword evidence="1" id="KW-0812">Transmembrane</keyword>
<keyword evidence="1" id="KW-1133">Transmembrane helix</keyword>
<evidence type="ECO:0008006" key="4">
    <source>
        <dbReference type="Google" id="ProtNLM"/>
    </source>
</evidence>
<feature type="transmembrane region" description="Helical" evidence="1">
    <location>
        <begin position="136"/>
        <end position="157"/>
    </location>
</feature>
<evidence type="ECO:0000313" key="2">
    <source>
        <dbReference type="EMBL" id="UMM32986.1"/>
    </source>
</evidence>
<feature type="transmembrane region" description="Helical" evidence="1">
    <location>
        <begin position="12"/>
        <end position="34"/>
    </location>
</feature>
<organism evidence="2 3">
    <name type="scientific">Caenorhabditis briggsae</name>
    <dbReference type="NCBI Taxonomy" id="6238"/>
    <lineage>
        <taxon>Eukaryota</taxon>
        <taxon>Metazoa</taxon>
        <taxon>Ecdysozoa</taxon>
        <taxon>Nematoda</taxon>
        <taxon>Chromadorea</taxon>
        <taxon>Rhabditida</taxon>
        <taxon>Rhabditina</taxon>
        <taxon>Rhabditomorpha</taxon>
        <taxon>Rhabditoidea</taxon>
        <taxon>Rhabditidae</taxon>
        <taxon>Peloderinae</taxon>
        <taxon>Caenorhabditis</taxon>
    </lineage>
</organism>
<feature type="transmembrane region" description="Helical" evidence="1">
    <location>
        <begin position="252"/>
        <end position="275"/>
    </location>
</feature>
<dbReference type="Pfam" id="PF10326">
    <property type="entry name" value="7TM_GPCR_Str"/>
    <property type="match status" value="1"/>
</dbReference>
<feature type="transmembrane region" description="Helical" evidence="1">
    <location>
        <begin position="71"/>
        <end position="88"/>
    </location>
</feature>
<dbReference type="PANTHER" id="PTHR46000">
    <property type="entry name" value="SEVEN TM RECEPTOR-RELATED"/>
    <property type="match status" value="1"/>
</dbReference>
<feature type="transmembrane region" description="Helical" evidence="1">
    <location>
        <begin position="287"/>
        <end position="306"/>
    </location>
</feature>
<feature type="transmembrane region" description="Helical" evidence="1">
    <location>
        <begin position="202"/>
        <end position="224"/>
    </location>
</feature>
<dbReference type="Proteomes" id="UP000829354">
    <property type="component" value="Chromosome V"/>
</dbReference>
<evidence type="ECO:0000256" key="1">
    <source>
        <dbReference type="SAM" id="Phobius"/>
    </source>
</evidence>
<feature type="transmembrane region" description="Helical" evidence="1">
    <location>
        <begin position="173"/>
        <end position="190"/>
    </location>
</feature>
<dbReference type="EMBL" id="CP092624">
    <property type="protein sequence ID" value="UMM32986.1"/>
    <property type="molecule type" value="Genomic_DNA"/>
</dbReference>
<feature type="transmembrane region" description="Helical" evidence="1">
    <location>
        <begin position="95"/>
        <end position="116"/>
    </location>
</feature>
<feature type="transmembrane region" description="Helical" evidence="1">
    <location>
        <begin position="46"/>
        <end position="65"/>
    </location>
</feature>
<dbReference type="AlphaFoldDB" id="A0AAE9F310"/>
<evidence type="ECO:0000313" key="3">
    <source>
        <dbReference type="Proteomes" id="UP000829354"/>
    </source>
</evidence>
<accession>A0AAE9F310</accession>
<dbReference type="PANTHER" id="PTHR46000:SF9">
    <property type="entry name" value="SEVEN TM RECEPTOR"/>
    <property type="match status" value="1"/>
</dbReference>
<protein>
    <recommendedName>
        <fullName evidence="4">Seven TM Receptor</fullName>
    </recommendedName>
</protein>